<dbReference type="SUPFAM" id="SSF52047">
    <property type="entry name" value="RNI-like"/>
    <property type="match status" value="1"/>
</dbReference>
<evidence type="ECO:0000313" key="2">
    <source>
        <dbReference type="EMBL" id="KAJ7614902.1"/>
    </source>
</evidence>
<dbReference type="Gene3D" id="3.80.10.10">
    <property type="entry name" value="Ribonuclease Inhibitor"/>
    <property type="match status" value="1"/>
</dbReference>
<organism evidence="2 3">
    <name type="scientific">Roridomyces roridus</name>
    <dbReference type="NCBI Taxonomy" id="1738132"/>
    <lineage>
        <taxon>Eukaryota</taxon>
        <taxon>Fungi</taxon>
        <taxon>Dikarya</taxon>
        <taxon>Basidiomycota</taxon>
        <taxon>Agaricomycotina</taxon>
        <taxon>Agaricomycetes</taxon>
        <taxon>Agaricomycetidae</taxon>
        <taxon>Agaricales</taxon>
        <taxon>Marasmiineae</taxon>
        <taxon>Mycenaceae</taxon>
        <taxon>Roridomyces</taxon>
    </lineage>
</organism>
<keyword evidence="3" id="KW-1185">Reference proteome</keyword>
<sequence>MAPSGTHRGSKHSASRLPNSSRIAKAASSEASAIELRPPAPGATGEHERCRQLLQILTENPQLATAIKELRIVTALVDYARRNLGGGRGWIADSARRTLPVILERLVALKQISIVQVGPYSPREPGLSWGDLPHLLRQQLTSIFASPSLESAQLKGFTFSSPQQLMSLFTQAESLRSLSLSRGHFTNATDAGAWPLSQPWRPQLTSLTLSEVDGQGYCHVFLDQRVDLSRVVSLRIASKLDMFSLASILQDIPLLPWSHLVSLRVLVLDLAPGLVHLFNSLPVDTSLRQLAIEFPAGGFRVGGVYTVEGVNASLEAGLVRARHLKAVEMIAFGEDSGEGRFPLWAEDMGWLLSPLERHGIL</sequence>
<evidence type="ECO:0000313" key="3">
    <source>
        <dbReference type="Proteomes" id="UP001221142"/>
    </source>
</evidence>
<proteinExistence type="predicted"/>
<accession>A0AAD7FE61</accession>
<feature type="region of interest" description="Disordered" evidence="1">
    <location>
        <begin position="1"/>
        <end position="47"/>
    </location>
</feature>
<dbReference type="InterPro" id="IPR032675">
    <property type="entry name" value="LRR_dom_sf"/>
</dbReference>
<name>A0AAD7FE61_9AGAR</name>
<protein>
    <submittedName>
        <fullName evidence="2">Uncharacterized protein</fullName>
    </submittedName>
</protein>
<gene>
    <name evidence="2" type="ORF">FB45DRAFT_1064533</name>
</gene>
<dbReference type="EMBL" id="JARKIF010000025">
    <property type="protein sequence ID" value="KAJ7614902.1"/>
    <property type="molecule type" value="Genomic_DNA"/>
</dbReference>
<comment type="caution">
    <text evidence="2">The sequence shown here is derived from an EMBL/GenBank/DDBJ whole genome shotgun (WGS) entry which is preliminary data.</text>
</comment>
<evidence type="ECO:0000256" key="1">
    <source>
        <dbReference type="SAM" id="MobiDB-lite"/>
    </source>
</evidence>
<dbReference type="Proteomes" id="UP001221142">
    <property type="component" value="Unassembled WGS sequence"/>
</dbReference>
<dbReference type="AlphaFoldDB" id="A0AAD7FE61"/>
<reference evidence="2" key="1">
    <citation type="submission" date="2023-03" db="EMBL/GenBank/DDBJ databases">
        <title>Massive genome expansion in bonnet fungi (Mycena s.s.) driven by repeated elements and novel gene families across ecological guilds.</title>
        <authorList>
            <consortium name="Lawrence Berkeley National Laboratory"/>
            <person name="Harder C.B."/>
            <person name="Miyauchi S."/>
            <person name="Viragh M."/>
            <person name="Kuo A."/>
            <person name="Thoen E."/>
            <person name="Andreopoulos B."/>
            <person name="Lu D."/>
            <person name="Skrede I."/>
            <person name="Drula E."/>
            <person name="Henrissat B."/>
            <person name="Morin E."/>
            <person name="Kohler A."/>
            <person name="Barry K."/>
            <person name="LaButti K."/>
            <person name="Morin E."/>
            <person name="Salamov A."/>
            <person name="Lipzen A."/>
            <person name="Mereny Z."/>
            <person name="Hegedus B."/>
            <person name="Baldrian P."/>
            <person name="Stursova M."/>
            <person name="Weitz H."/>
            <person name="Taylor A."/>
            <person name="Grigoriev I.V."/>
            <person name="Nagy L.G."/>
            <person name="Martin F."/>
            <person name="Kauserud H."/>
        </authorList>
    </citation>
    <scope>NUCLEOTIDE SEQUENCE</scope>
    <source>
        <strain evidence="2">9284</strain>
    </source>
</reference>
<feature type="compositionally biased region" description="Low complexity" evidence="1">
    <location>
        <begin position="20"/>
        <end position="35"/>
    </location>
</feature>